<comment type="function">
    <text evidence="6">Catalyzes the conversion of 7,8-dihydroneopterin to 6-hydroxymethyl-7,8-dihydropterin.</text>
</comment>
<dbReference type="GO" id="GO:0016853">
    <property type="term" value="F:isomerase activity"/>
    <property type="evidence" value="ECO:0007669"/>
    <property type="project" value="UniProtKB-KW"/>
</dbReference>
<dbReference type="InterPro" id="IPR006156">
    <property type="entry name" value="Dihydroneopterin_aldolase"/>
</dbReference>
<proteinExistence type="inferred from homology"/>
<evidence type="ECO:0000256" key="6">
    <source>
        <dbReference type="RuleBase" id="RU362079"/>
    </source>
</evidence>
<evidence type="ECO:0000313" key="8">
    <source>
        <dbReference type="EMBL" id="VBA35777.1"/>
    </source>
</evidence>
<dbReference type="EMBL" id="UPHQ01000036">
    <property type="protein sequence ID" value="VBA35777.1"/>
    <property type="molecule type" value="Genomic_DNA"/>
</dbReference>
<dbReference type="InterPro" id="IPR043133">
    <property type="entry name" value="GTP-CH-I_C/QueF"/>
</dbReference>
<dbReference type="PANTHER" id="PTHR42844:SF1">
    <property type="entry name" value="DIHYDRONEOPTERIN ALDOLASE 1-RELATED"/>
    <property type="match status" value="1"/>
</dbReference>
<reference evidence="8 9" key="1">
    <citation type="submission" date="2018-09" db="EMBL/GenBank/DDBJ databases">
        <authorList>
            <person name="Tagini F."/>
        </authorList>
    </citation>
    <scope>NUCLEOTIDE SEQUENCE [LARGE SCALE GENOMIC DNA]</scope>
    <source>
        <strain evidence="8 9">MK13</strain>
    </source>
</reference>
<comment type="similarity">
    <text evidence="3 6">Belongs to the DHNA family.</text>
</comment>
<dbReference type="UniPathway" id="UPA00077">
    <property type="reaction ID" value="UER00154"/>
</dbReference>
<keyword evidence="9" id="KW-1185">Reference proteome</keyword>
<dbReference type="GO" id="GO:0046654">
    <property type="term" value="P:tetrahydrofolate biosynthetic process"/>
    <property type="evidence" value="ECO:0007669"/>
    <property type="project" value="UniProtKB-UniRule"/>
</dbReference>
<dbReference type="GO" id="GO:0005737">
    <property type="term" value="C:cytoplasm"/>
    <property type="evidence" value="ECO:0007669"/>
    <property type="project" value="TreeGrafter"/>
</dbReference>
<evidence type="ECO:0000256" key="3">
    <source>
        <dbReference type="ARBA" id="ARBA00005708"/>
    </source>
</evidence>
<dbReference type="Pfam" id="PF02152">
    <property type="entry name" value="FolB"/>
    <property type="match status" value="1"/>
</dbReference>
<comment type="pathway">
    <text evidence="2 6">Cofactor biosynthesis; tetrahydrofolate biosynthesis; 2-amino-4-hydroxy-6-hydroxymethyl-7,8-dihydropteridine diphosphate from 7,8-dihydroneopterin triphosphate: step 3/4.</text>
</comment>
<dbReference type="SUPFAM" id="SSF55620">
    <property type="entry name" value="Tetrahydrobiopterin biosynthesis enzymes-like"/>
    <property type="match status" value="1"/>
</dbReference>
<evidence type="ECO:0000259" key="7">
    <source>
        <dbReference type="SMART" id="SM00905"/>
    </source>
</evidence>
<keyword evidence="5 6" id="KW-0456">Lyase</keyword>
<protein>
    <recommendedName>
        <fullName evidence="6">7,8-dihydroneopterin aldolase</fullName>
        <ecNumber evidence="6">4.1.2.25</ecNumber>
    </recommendedName>
</protein>
<organism evidence="8 9">
    <name type="scientific">Mycobacterium innocens</name>
    <dbReference type="NCBI Taxonomy" id="2341083"/>
    <lineage>
        <taxon>Bacteria</taxon>
        <taxon>Bacillati</taxon>
        <taxon>Actinomycetota</taxon>
        <taxon>Actinomycetes</taxon>
        <taxon>Mycobacteriales</taxon>
        <taxon>Mycobacteriaceae</taxon>
        <taxon>Mycobacterium</taxon>
    </lineage>
</organism>
<dbReference type="NCBIfam" id="TIGR00526">
    <property type="entry name" value="folB_dom"/>
    <property type="match status" value="1"/>
</dbReference>
<dbReference type="AlphaFoldDB" id="A0A498PW26"/>
<dbReference type="Gene3D" id="3.30.1130.10">
    <property type="match status" value="1"/>
</dbReference>
<dbReference type="OrthoDB" id="3212934at2"/>
<dbReference type="SMART" id="SM00905">
    <property type="entry name" value="FolB"/>
    <property type="match status" value="1"/>
</dbReference>
<feature type="domain" description="Dihydroneopterin aldolase/epimerase" evidence="7">
    <location>
        <begin position="8"/>
        <end position="118"/>
    </location>
</feature>
<evidence type="ECO:0000256" key="5">
    <source>
        <dbReference type="ARBA" id="ARBA00023239"/>
    </source>
</evidence>
<sequence>MSDRLDKIYIRDLALRCIIGTFPEERHKKQDVVINVVMWADLAVAGQTDDIHDTVDYKRITKAILTAIEPSSYRLIEKIAQAVADICLADPLVEKVKVTVDKPGALRFARSPAVSIYRER</sequence>
<evidence type="ECO:0000256" key="2">
    <source>
        <dbReference type="ARBA" id="ARBA00005013"/>
    </source>
</evidence>
<accession>A0A498PW26</accession>
<evidence type="ECO:0000313" key="9">
    <source>
        <dbReference type="Proteomes" id="UP000267289"/>
    </source>
</evidence>
<gene>
    <name evidence="8" type="primary">folX</name>
    <name evidence="8" type="ORF">LAUMK13_00892</name>
</gene>
<dbReference type="GO" id="GO:0046656">
    <property type="term" value="P:folic acid biosynthetic process"/>
    <property type="evidence" value="ECO:0007669"/>
    <property type="project" value="UniProtKB-UniRule"/>
</dbReference>
<dbReference type="EC" id="4.1.2.25" evidence="6"/>
<evidence type="ECO:0000256" key="4">
    <source>
        <dbReference type="ARBA" id="ARBA00022909"/>
    </source>
</evidence>
<dbReference type="CDD" id="cd00534">
    <property type="entry name" value="DHNA_DHNTPE"/>
    <property type="match status" value="1"/>
</dbReference>
<comment type="catalytic activity">
    <reaction evidence="1 6">
        <text>7,8-dihydroneopterin = 6-hydroxymethyl-7,8-dihydropterin + glycolaldehyde</text>
        <dbReference type="Rhea" id="RHEA:10540"/>
        <dbReference type="ChEBI" id="CHEBI:17001"/>
        <dbReference type="ChEBI" id="CHEBI:17071"/>
        <dbReference type="ChEBI" id="CHEBI:44841"/>
        <dbReference type="EC" id="4.1.2.25"/>
    </reaction>
</comment>
<keyword evidence="8" id="KW-0413">Isomerase</keyword>
<dbReference type="GO" id="GO:0004150">
    <property type="term" value="F:dihydroneopterin aldolase activity"/>
    <property type="evidence" value="ECO:0007669"/>
    <property type="project" value="UniProtKB-UniRule"/>
</dbReference>
<evidence type="ECO:0000256" key="1">
    <source>
        <dbReference type="ARBA" id="ARBA00001353"/>
    </source>
</evidence>
<dbReference type="NCBIfam" id="TIGR00525">
    <property type="entry name" value="folB"/>
    <property type="match status" value="1"/>
</dbReference>
<dbReference type="PANTHER" id="PTHR42844">
    <property type="entry name" value="DIHYDRONEOPTERIN ALDOLASE 1-RELATED"/>
    <property type="match status" value="1"/>
</dbReference>
<keyword evidence="4 6" id="KW-0289">Folate biosynthesis</keyword>
<name>A0A498PW26_9MYCO</name>
<dbReference type="Proteomes" id="UP000267289">
    <property type="component" value="Unassembled WGS sequence"/>
</dbReference>
<dbReference type="InterPro" id="IPR006157">
    <property type="entry name" value="FolB_dom"/>
</dbReference>